<protein>
    <submittedName>
        <fullName evidence="4">Glucose 1-dehydrogenase</fullName>
        <ecNumber evidence="4">1.1.1.47</ecNumber>
    </submittedName>
</protein>
<dbReference type="EMBL" id="VIGC01000013">
    <property type="protein sequence ID" value="TQE95549.1"/>
    <property type="molecule type" value="Genomic_DNA"/>
</dbReference>
<dbReference type="Proteomes" id="UP000317371">
    <property type="component" value="Unassembled WGS sequence"/>
</dbReference>
<dbReference type="Gene3D" id="3.40.50.720">
    <property type="entry name" value="NAD(P)-binding Rossmann-like Domain"/>
    <property type="match status" value="1"/>
</dbReference>
<evidence type="ECO:0000313" key="5">
    <source>
        <dbReference type="Proteomes" id="UP000317371"/>
    </source>
</evidence>
<dbReference type="InParanoid" id="A0A540VFK8"/>
<dbReference type="PANTHER" id="PTHR42760:SF115">
    <property type="entry name" value="3-OXOACYL-[ACYL-CARRIER-PROTEIN] REDUCTASE FABG"/>
    <property type="match status" value="1"/>
</dbReference>
<dbReference type="EC" id="1.1.1.47" evidence="4"/>
<proteinExistence type="inferred from homology"/>
<evidence type="ECO:0000313" key="4">
    <source>
        <dbReference type="EMBL" id="TQE95549.1"/>
    </source>
</evidence>
<dbReference type="PRINTS" id="PR00081">
    <property type="entry name" value="GDHRDH"/>
</dbReference>
<comment type="similarity">
    <text evidence="1">Belongs to the short-chain dehydrogenases/reductases (SDR) family.</text>
</comment>
<organism evidence="4 5">
    <name type="scientific">Litorilinea aerophila</name>
    <dbReference type="NCBI Taxonomy" id="1204385"/>
    <lineage>
        <taxon>Bacteria</taxon>
        <taxon>Bacillati</taxon>
        <taxon>Chloroflexota</taxon>
        <taxon>Caldilineae</taxon>
        <taxon>Caldilineales</taxon>
        <taxon>Caldilineaceae</taxon>
        <taxon>Litorilinea</taxon>
    </lineage>
</organism>
<dbReference type="Pfam" id="PF13561">
    <property type="entry name" value="adh_short_C2"/>
    <property type="match status" value="1"/>
</dbReference>
<dbReference type="PANTHER" id="PTHR42760">
    <property type="entry name" value="SHORT-CHAIN DEHYDROGENASES/REDUCTASES FAMILY MEMBER"/>
    <property type="match status" value="1"/>
</dbReference>
<dbReference type="AlphaFoldDB" id="A0A540VFK8"/>
<dbReference type="InterPro" id="IPR002347">
    <property type="entry name" value="SDR_fam"/>
</dbReference>
<feature type="domain" description="Ketoreductase" evidence="3">
    <location>
        <begin position="12"/>
        <end position="171"/>
    </location>
</feature>
<dbReference type="InterPro" id="IPR057326">
    <property type="entry name" value="KR_dom"/>
</dbReference>
<accession>A0A540VFK8</accession>
<dbReference type="InterPro" id="IPR036291">
    <property type="entry name" value="NAD(P)-bd_dom_sf"/>
</dbReference>
<evidence type="ECO:0000256" key="1">
    <source>
        <dbReference type="ARBA" id="ARBA00006484"/>
    </source>
</evidence>
<keyword evidence="5" id="KW-1185">Reference proteome</keyword>
<dbReference type="OrthoDB" id="9803333at2"/>
<name>A0A540VFK8_9CHLR</name>
<gene>
    <name evidence="4" type="ORF">FKZ61_11970</name>
</gene>
<evidence type="ECO:0000259" key="3">
    <source>
        <dbReference type="SMART" id="SM00822"/>
    </source>
</evidence>
<comment type="caution">
    <text evidence="4">The sequence shown here is derived from an EMBL/GenBank/DDBJ whole genome shotgun (WGS) entry which is preliminary data.</text>
</comment>
<dbReference type="FunFam" id="3.40.50.720:FF:000084">
    <property type="entry name" value="Short-chain dehydrogenase reductase"/>
    <property type="match status" value="1"/>
</dbReference>
<dbReference type="InterPro" id="IPR020904">
    <property type="entry name" value="Sc_DH/Rdtase_CS"/>
</dbReference>
<reference evidence="4 5" key="1">
    <citation type="submission" date="2019-06" db="EMBL/GenBank/DDBJ databases">
        <title>Genome sequence of Litorilinea aerophila BAA-2444.</title>
        <authorList>
            <person name="Maclea K.S."/>
            <person name="Maurais E.G."/>
            <person name="Iannazzi L.C."/>
        </authorList>
    </citation>
    <scope>NUCLEOTIDE SEQUENCE [LARGE SCALE GENOMIC DNA]</scope>
    <source>
        <strain evidence="4 5">ATCC BAA-2444</strain>
    </source>
</reference>
<dbReference type="PRINTS" id="PR00080">
    <property type="entry name" value="SDRFAMILY"/>
</dbReference>
<dbReference type="PROSITE" id="PS00061">
    <property type="entry name" value="ADH_SHORT"/>
    <property type="match status" value="1"/>
</dbReference>
<sequence>MPVLDRFRLDGRTALVTGGTKGLGRAMAAALAEAGARVAVVSRHGDQVAAVAGELARSTGRQCQGYACDVTDEAQVTQLISQVLDDFGHLDILVNNAGINIRGPIDQLSLDQFLQVQATNVTGPWLMCRAVAPHMKERRYGRVINIGSTLSIIALADRTPYASSKGAILQMTRVLALEWAPYNITVNAMLPGPFATEMNLPLMNDPEAYQSFIAKIPLGRWGELEEIQGLVVFLASDASSFITGAAITIDGGWTVH</sequence>
<dbReference type="GO" id="GO:0047936">
    <property type="term" value="F:glucose 1-dehydrogenase [NAD(P)+] activity"/>
    <property type="evidence" value="ECO:0007669"/>
    <property type="project" value="UniProtKB-EC"/>
</dbReference>
<dbReference type="SMART" id="SM00822">
    <property type="entry name" value="PKS_KR"/>
    <property type="match status" value="1"/>
</dbReference>
<evidence type="ECO:0000256" key="2">
    <source>
        <dbReference type="ARBA" id="ARBA00023002"/>
    </source>
</evidence>
<keyword evidence="2 4" id="KW-0560">Oxidoreductase</keyword>
<dbReference type="SUPFAM" id="SSF51735">
    <property type="entry name" value="NAD(P)-binding Rossmann-fold domains"/>
    <property type="match status" value="1"/>
</dbReference>
<dbReference type="NCBIfam" id="NF005559">
    <property type="entry name" value="PRK07231.1"/>
    <property type="match status" value="1"/>
</dbReference>
<dbReference type="RefSeq" id="WP_141610368.1">
    <property type="nucleotide sequence ID" value="NZ_VIGC02000013.1"/>
</dbReference>